<feature type="region of interest" description="Disordered" evidence="1">
    <location>
        <begin position="1"/>
        <end position="26"/>
    </location>
</feature>
<evidence type="ECO:0000313" key="3">
    <source>
        <dbReference type="Proteomes" id="UP000436858"/>
    </source>
</evidence>
<sequence length="374" mass="42490">MLTIYDRNGNKRADIAPDDSSTQQKEVQGDNVLSLSFSHYEHIVLDVNDYTDYLGERYRLTERYTPKQVNEGEWDYDLKLYGVESLIKRFLVLETTDGDTNPLFTLTATPREHVAMVVKAINDGMGHITDWKVGTVEGAELITIDYEGMYCDEALKAIAEKAGGKVEWWIEGQTVNVCRCEHGEEIALGYGKGLTSLERDTGNTAKFYTRLFPVGSTRNIDAEKYGSPRLMLPGGKKYIEQGVDEYGIHDHYEQEAFSDIYPHRVGTVSSVRSEEVTDDEGNKFTVYYFRDGELNFDPNLYELAGETKRVSFQTGDLAGLGESDDHYFEVNYDSAAREFELITIWPYDDDTQLPGGRLVPRAGDTYILWNIRMP</sequence>
<comment type="caution">
    <text evidence="2">The sequence shown here is derived from an EMBL/GenBank/DDBJ whole genome shotgun (WGS) entry which is preliminary data.</text>
</comment>
<dbReference type="AlphaFoldDB" id="A0A6I0SK73"/>
<organism evidence="2 3">
    <name type="scientific">Bacteroides thetaiotaomicron</name>
    <dbReference type="NCBI Taxonomy" id="818"/>
    <lineage>
        <taxon>Bacteria</taxon>
        <taxon>Pseudomonadati</taxon>
        <taxon>Bacteroidota</taxon>
        <taxon>Bacteroidia</taxon>
        <taxon>Bacteroidales</taxon>
        <taxon>Bacteroidaceae</taxon>
        <taxon>Bacteroides</taxon>
    </lineage>
</organism>
<feature type="non-terminal residue" evidence="2">
    <location>
        <position position="374"/>
    </location>
</feature>
<gene>
    <name evidence="2" type="ORF">GAN91_29045</name>
</gene>
<protein>
    <submittedName>
        <fullName evidence="2">Uncharacterized protein</fullName>
    </submittedName>
</protein>
<accession>A0A6I0SK73</accession>
<name>A0A6I0SK73_BACT4</name>
<evidence type="ECO:0000313" key="2">
    <source>
        <dbReference type="EMBL" id="KAB4466270.1"/>
    </source>
</evidence>
<dbReference type="EMBL" id="WCRY01000121">
    <property type="protein sequence ID" value="KAB4466270.1"/>
    <property type="molecule type" value="Genomic_DNA"/>
</dbReference>
<evidence type="ECO:0000256" key="1">
    <source>
        <dbReference type="SAM" id="MobiDB-lite"/>
    </source>
</evidence>
<reference evidence="2 3" key="1">
    <citation type="journal article" date="2019" name="Nat. Med.">
        <title>A library of human gut bacterial isolates paired with longitudinal multiomics data enables mechanistic microbiome research.</title>
        <authorList>
            <person name="Poyet M."/>
            <person name="Groussin M."/>
            <person name="Gibbons S.M."/>
            <person name="Avila-Pacheco J."/>
            <person name="Jiang X."/>
            <person name="Kearney S.M."/>
            <person name="Perrotta A.R."/>
            <person name="Berdy B."/>
            <person name="Zhao S."/>
            <person name="Lieberman T.D."/>
            <person name="Swanson P.K."/>
            <person name="Smith M."/>
            <person name="Roesemann S."/>
            <person name="Alexander J.E."/>
            <person name="Rich S.A."/>
            <person name="Livny J."/>
            <person name="Vlamakis H."/>
            <person name="Clish C."/>
            <person name="Bullock K."/>
            <person name="Deik A."/>
            <person name="Scott J."/>
            <person name="Pierce K.A."/>
            <person name="Xavier R.J."/>
            <person name="Alm E.J."/>
        </authorList>
    </citation>
    <scope>NUCLEOTIDE SEQUENCE [LARGE SCALE GENOMIC DNA]</scope>
    <source>
        <strain evidence="2 3">BIOML-A162</strain>
    </source>
</reference>
<dbReference type="Proteomes" id="UP000436858">
    <property type="component" value="Unassembled WGS sequence"/>
</dbReference>
<proteinExistence type="predicted"/>